<keyword evidence="4" id="KW-0472">Membrane</keyword>
<name>A0A7S0TAV2_9STRA</name>
<evidence type="ECO:0000256" key="3">
    <source>
        <dbReference type="ARBA" id="ARBA00022989"/>
    </source>
</evidence>
<dbReference type="Pfam" id="PF00924">
    <property type="entry name" value="MS_channel_2nd"/>
    <property type="match status" value="1"/>
</dbReference>
<protein>
    <recommendedName>
        <fullName evidence="5">Mechanosensitive ion channel MscS domain-containing protein</fullName>
    </recommendedName>
</protein>
<gene>
    <name evidence="6" type="ORF">PDEL0327_LOCUS616</name>
</gene>
<keyword evidence="2" id="KW-0812">Transmembrane</keyword>
<dbReference type="PANTHER" id="PTHR30566:SF5">
    <property type="entry name" value="MECHANOSENSITIVE ION CHANNEL PROTEIN 1, MITOCHONDRIAL-RELATED"/>
    <property type="match status" value="1"/>
</dbReference>
<evidence type="ECO:0000256" key="2">
    <source>
        <dbReference type="ARBA" id="ARBA00022692"/>
    </source>
</evidence>
<organism evidence="6">
    <name type="scientific">Pseudo-nitzschia delicatissima</name>
    <dbReference type="NCBI Taxonomy" id="44447"/>
    <lineage>
        <taxon>Eukaryota</taxon>
        <taxon>Sar</taxon>
        <taxon>Stramenopiles</taxon>
        <taxon>Ochrophyta</taxon>
        <taxon>Bacillariophyta</taxon>
        <taxon>Bacillariophyceae</taxon>
        <taxon>Bacillariophycidae</taxon>
        <taxon>Bacillariales</taxon>
        <taxon>Bacillariaceae</taxon>
        <taxon>Pseudo-nitzschia</taxon>
    </lineage>
</organism>
<dbReference type="GO" id="GO:0055085">
    <property type="term" value="P:transmembrane transport"/>
    <property type="evidence" value="ECO:0007669"/>
    <property type="project" value="InterPro"/>
</dbReference>
<accession>A0A7S0TAV2</accession>
<dbReference type="AlphaFoldDB" id="A0A7S0TAV2"/>
<evidence type="ECO:0000256" key="4">
    <source>
        <dbReference type="ARBA" id="ARBA00023136"/>
    </source>
</evidence>
<dbReference type="GO" id="GO:0016020">
    <property type="term" value="C:membrane"/>
    <property type="evidence" value="ECO:0007669"/>
    <property type="project" value="UniProtKB-SubCell"/>
</dbReference>
<keyword evidence="3" id="KW-1133">Transmembrane helix</keyword>
<dbReference type="InterPro" id="IPR006685">
    <property type="entry name" value="MscS_channel_2nd"/>
</dbReference>
<dbReference type="Gene3D" id="2.30.30.60">
    <property type="match status" value="1"/>
</dbReference>
<dbReference type="InterPro" id="IPR023408">
    <property type="entry name" value="MscS_beta-dom_sf"/>
</dbReference>
<reference evidence="6" key="1">
    <citation type="submission" date="2021-01" db="EMBL/GenBank/DDBJ databases">
        <authorList>
            <person name="Corre E."/>
            <person name="Pelletier E."/>
            <person name="Niang G."/>
            <person name="Scheremetjew M."/>
            <person name="Finn R."/>
            <person name="Kale V."/>
            <person name="Holt S."/>
            <person name="Cochrane G."/>
            <person name="Meng A."/>
            <person name="Brown T."/>
            <person name="Cohen L."/>
        </authorList>
    </citation>
    <scope>NUCLEOTIDE SEQUENCE</scope>
    <source>
        <strain evidence="6">B596</strain>
    </source>
</reference>
<sequence>MLKPSAALASPNGIRSIDALLALRGGDVLGETLGDAVVSTVPTRFDPLIQKFLPGHEQHPNFILALILAFALQPVAPTAKVHYHKLSFLLKSQIAKLTKRESPTEPNKKPYKGSRASKVIETIVEAARLLLLVGAFDIGKTTVECLGLRFPKSETLTQVFGWGIFLFWGFRRVGRFKLFVLKKTMAHTDLIKDPRRLYFIDRLMDYALVFFGIFAFYEVLEIEMGYSGQSLLAAFSFGTAAIALATKEIITNFLNGVILSASDRIFVGDYISMQGDIKRVSKLGWLETKLQGSDDILYTVPNTELVNTKLSNLSRVKSCQVSQTLRFPYSAMEKLTKLSHDIKAEIRTACPAVITDGSRPFRCYWTNFQKDYLEVMVNAHFRIPPVGDAYYENRQRCLLAIDRAIRRNEIESYSGAGQ</sequence>
<evidence type="ECO:0000256" key="1">
    <source>
        <dbReference type="ARBA" id="ARBA00004370"/>
    </source>
</evidence>
<feature type="domain" description="Mechanosensitive ion channel MscS" evidence="5">
    <location>
        <begin position="249"/>
        <end position="315"/>
    </location>
</feature>
<dbReference type="InterPro" id="IPR010920">
    <property type="entry name" value="LSM_dom_sf"/>
</dbReference>
<dbReference type="SUPFAM" id="SSF50182">
    <property type="entry name" value="Sm-like ribonucleoproteins"/>
    <property type="match status" value="1"/>
</dbReference>
<evidence type="ECO:0000313" key="6">
    <source>
        <dbReference type="EMBL" id="CAD8729123.1"/>
    </source>
</evidence>
<comment type="subcellular location">
    <subcellularLocation>
        <location evidence="1">Membrane</location>
    </subcellularLocation>
</comment>
<dbReference type="Gene3D" id="1.10.287.1260">
    <property type="match status" value="1"/>
</dbReference>
<dbReference type="PANTHER" id="PTHR30566">
    <property type="entry name" value="YNAI-RELATED MECHANOSENSITIVE ION CHANNEL"/>
    <property type="match status" value="1"/>
</dbReference>
<evidence type="ECO:0000259" key="5">
    <source>
        <dbReference type="Pfam" id="PF00924"/>
    </source>
</evidence>
<dbReference type="EMBL" id="HBFG01000802">
    <property type="protein sequence ID" value="CAD8729123.1"/>
    <property type="molecule type" value="Transcribed_RNA"/>
</dbReference>
<proteinExistence type="predicted"/>